<evidence type="ECO:0000313" key="3">
    <source>
        <dbReference type="Proteomes" id="UP000811246"/>
    </source>
</evidence>
<organism evidence="2 3">
    <name type="scientific">Carya illinoinensis</name>
    <name type="common">Pecan</name>
    <dbReference type="NCBI Taxonomy" id="32201"/>
    <lineage>
        <taxon>Eukaryota</taxon>
        <taxon>Viridiplantae</taxon>
        <taxon>Streptophyta</taxon>
        <taxon>Embryophyta</taxon>
        <taxon>Tracheophyta</taxon>
        <taxon>Spermatophyta</taxon>
        <taxon>Magnoliopsida</taxon>
        <taxon>eudicotyledons</taxon>
        <taxon>Gunneridae</taxon>
        <taxon>Pentapetalae</taxon>
        <taxon>rosids</taxon>
        <taxon>fabids</taxon>
        <taxon>Fagales</taxon>
        <taxon>Juglandaceae</taxon>
        <taxon>Carya</taxon>
    </lineage>
</organism>
<evidence type="ECO:0000256" key="1">
    <source>
        <dbReference type="SAM" id="MobiDB-lite"/>
    </source>
</evidence>
<dbReference type="Proteomes" id="UP000811246">
    <property type="component" value="Chromosome 11"/>
</dbReference>
<sequence>LFYSIFNAQPLVLFSLSLPSLLFPPRVFSPPCLSFSFFAINGNEISRILHAEPILSDLCLGKPALRSLPISATVADAFAALKNTDDNFISVWDCVDHSAKVEFGHDNVGVGCECRCVGKVCMVDVICYLCRDENLFSPSAALKAPVSASSKNIVGSHRSDSARSPEPCGTDTNQTKQLFKKKTAPKTLDHRPYYHPQRSRILLVDSRGRDPVPSQLHRALLPAPGALC</sequence>
<reference evidence="2" key="1">
    <citation type="submission" date="2021-01" db="EMBL/GenBank/DDBJ databases">
        <authorList>
            <person name="Lovell J.T."/>
            <person name="Bentley N."/>
            <person name="Bhattarai G."/>
            <person name="Jenkins J.W."/>
            <person name="Sreedasyam A."/>
            <person name="Alarcon Y."/>
            <person name="Bock C."/>
            <person name="Boston L."/>
            <person name="Carlson J."/>
            <person name="Cervantes K."/>
            <person name="Clermont K."/>
            <person name="Krom N."/>
            <person name="Kubenka K."/>
            <person name="Mamidi S."/>
            <person name="Mattison C."/>
            <person name="Monteros M."/>
            <person name="Pisani C."/>
            <person name="Plott C."/>
            <person name="Rajasekar S."/>
            <person name="Rhein H.S."/>
            <person name="Rohla C."/>
            <person name="Song M."/>
            <person name="Hilaire R.S."/>
            <person name="Shu S."/>
            <person name="Wells L."/>
            <person name="Wang X."/>
            <person name="Webber J."/>
            <person name="Heerema R.J."/>
            <person name="Klein P."/>
            <person name="Conner P."/>
            <person name="Grauke L."/>
            <person name="Grimwood J."/>
            <person name="Schmutz J."/>
            <person name="Randall J.J."/>
        </authorList>
    </citation>
    <scope>NUCLEOTIDE SEQUENCE</scope>
    <source>
        <tissue evidence="2">Leaf</tissue>
    </source>
</reference>
<name>A0A922DS37_CARIL</name>
<comment type="caution">
    <text evidence="2">The sequence shown here is derived from an EMBL/GenBank/DDBJ whole genome shotgun (WGS) entry which is preliminary data.</text>
</comment>
<protein>
    <submittedName>
        <fullName evidence="2">Uncharacterized protein</fullName>
    </submittedName>
</protein>
<dbReference type="EMBL" id="CM031835">
    <property type="protein sequence ID" value="KAG6689562.1"/>
    <property type="molecule type" value="Genomic_DNA"/>
</dbReference>
<evidence type="ECO:0000313" key="2">
    <source>
        <dbReference type="EMBL" id="KAG6689562.1"/>
    </source>
</evidence>
<feature type="non-terminal residue" evidence="2">
    <location>
        <position position="1"/>
    </location>
</feature>
<accession>A0A922DS37</accession>
<gene>
    <name evidence="2" type="ORF">I3842_11G181900</name>
</gene>
<dbReference type="AlphaFoldDB" id="A0A922DS37"/>
<proteinExistence type="predicted"/>
<feature type="region of interest" description="Disordered" evidence="1">
    <location>
        <begin position="152"/>
        <end position="182"/>
    </location>
</feature>